<gene>
    <name evidence="2" type="ORF">DFR64_1885</name>
</gene>
<feature type="transmembrane region" description="Helical" evidence="1">
    <location>
        <begin position="21"/>
        <end position="39"/>
    </location>
</feature>
<reference evidence="2 3" key="1">
    <citation type="submission" date="2018-08" db="EMBL/GenBank/DDBJ databases">
        <title>Genomic Encyclopedia of Type Strains, Phase IV (KMG-IV): sequencing the most valuable type-strain genomes for metagenomic binning, comparative biology and taxonomic classification.</title>
        <authorList>
            <person name="Goeker M."/>
        </authorList>
    </citation>
    <scope>NUCLEOTIDE SEQUENCE [LARGE SCALE GENOMIC DNA]</scope>
    <source>
        <strain evidence="2 3">DSM 23923</strain>
    </source>
</reference>
<comment type="caution">
    <text evidence="2">The sequence shown here is derived from an EMBL/GenBank/DDBJ whole genome shotgun (WGS) entry which is preliminary data.</text>
</comment>
<evidence type="ECO:0000313" key="3">
    <source>
        <dbReference type="Proteomes" id="UP000256388"/>
    </source>
</evidence>
<feature type="transmembrane region" description="Helical" evidence="1">
    <location>
        <begin position="87"/>
        <end position="107"/>
    </location>
</feature>
<dbReference type="AlphaFoldDB" id="A0A347ZNN3"/>
<dbReference type="RefSeq" id="WP_116225170.1">
    <property type="nucleotide sequence ID" value="NZ_AP018437.1"/>
</dbReference>
<feature type="transmembrane region" description="Helical" evidence="1">
    <location>
        <begin position="113"/>
        <end position="135"/>
    </location>
</feature>
<organism evidence="2 3">
    <name type="scientific">Pelolinea submarina</name>
    <dbReference type="NCBI Taxonomy" id="913107"/>
    <lineage>
        <taxon>Bacteria</taxon>
        <taxon>Bacillati</taxon>
        <taxon>Chloroflexota</taxon>
        <taxon>Anaerolineae</taxon>
        <taxon>Anaerolineales</taxon>
        <taxon>Anaerolineaceae</taxon>
        <taxon>Pelolinea</taxon>
    </lineage>
</organism>
<keyword evidence="1" id="KW-0472">Membrane</keyword>
<proteinExistence type="predicted"/>
<keyword evidence="3" id="KW-1185">Reference proteome</keyword>
<keyword evidence="1" id="KW-1133">Transmembrane helix</keyword>
<protein>
    <submittedName>
        <fullName evidence="2">Uncharacterized protein</fullName>
    </submittedName>
</protein>
<name>A0A347ZNN3_9CHLR</name>
<accession>A0A347ZNN3</accession>
<sequence length="152" mass="17533">MENPQFEEEYPLPAPNTFRRILAMLCLAPYVLLGCLRFSQGLAYRDYLSELKIWPGPQYIIFSGLAIGAAFSLLLLMLLLRARFAPLLARIICMFFLGWLWVDQIWLGTREAFHYQLIVNILISAATALIAFVLVRDPDYRRNPGKEAHDRK</sequence>
<evidence type="ECO:0000313" key="2">
    <source>
        <dbReference type="EMBL" id="REG08517.1"/>
    </source>
</evidence>
<dbReference type="Proteomes" id="UP000256388">
    <property type="component" value="Unassembled WGS sequence"/>
</dbReference>
<feature type="transmembrane region" description="Helical" evidence="1">
    <location>
        <begin position="59"/>
        <end position="80"/>
    </location>
</feature>
<keyword evidence="1" id="KW-0812">Transmembrane</keyword>
<evidence type="ECO:0000256" key="1">
    <source>
        <dbReference type="SAM" id="Phobius"/>
    </source>
</evidence>
<dbReference type="EMBL" id="QUMS01000002">
    <property type="protein sequence ID" value="REG08517.1"/>
    <property type="molecule type" value="Genomic_DNA"/>
</dbReference>